<organism evidence="1 2">
    <name type="scientific">Monosporascus ibericus</name>
    <dbReference type="NCBI Taxonomy" id="155417"/>
    <lineage>
        <taxon>Eukaryota</taxon>
        <taxon>Fungi</taxon>
        <taxon>Dikarya</taxon>
        <taxon>Ascomycota</taxon>
        <taxon>Pezizomycotina</taxon>
        <taxon>Sordariomycetes</taxon>
        <taxon>Xylariomycetidae</taxon>
        <taxon>Xylariales</taxon>
        <taxon>Xylariales incertae sedis</taxon>
        <taxon>Monosporascus</taxon>
    </lineage>
</organism>
<dbReference type="STRING" id="155417.A0A4Q4TLM2"/>
<accession>A0A4Q4TLM2</accession>
<keyword evidence="2" id="KW-1185">Reference proteome</keyword>
<dbReference type="PANTHER" id="PTHR14097:SF9">
    <property type="entry name" value="EPIMERASE, PUTATIVE (AFU_ORTHOLOGUE AFUA_8G07320)-RELATED"/>
    <property type="match status" value="1"/>
</dbReference>
<dbReference type="EMBL" id="QJNU01000099">
    <property type="protein sequence ID" value="RYP07342.1"/>
    <property type="molecule type" value="Genomic_DNA"/>
</dbReference>
<evidence type="ECO:0000313" key="2">
    <source>
        <dbReference type="Proteomes" id="UP000293360"/>
    </source>
</evidence>
<name>A0A4Q4TLM2_9PEZI</name>
<dbReference type="AlphaFoldDB" id="A0A4Q4TLM2"/>
<comment type="caution">
    <text evidence="1">The sequence shown here is derived from an EMBL/GenBank/DDBJ whole genome shotgun (WGS) entry which is preliminary data.</text>
</comment>
<evidence type="ECO:0000313" key="1">
    <source>
        <dbReference type="EMBL" id="RYP07342.1"/>
    </source>
</evidence>
<evidence type="ECO:0008006" key="3">
    <source>
        <dbReference type="Google" id="ProtNLM"/>
    </source>
</evidence>
<proteinExistence type="predicted"/>
<sequence>MKLVIGGSTGFVGTELVRQALSHPAITSIVGLGRRETLVPPGSVGDGAKLKSVVCENFESYPDNVKKELENADACIWTIAVTPMKLKSLPWEETVKICRDYALAAIETLAGVPRKDGPFRFLYISGHFAPRTRSEIVKPLNDHGLTDLALLRGELETQILAFADQADGAVVSCIAKPGMIAGPGRDLPVVPGLPKIELRDIAAALLDQVVNGFEKDTLSNDDMIRIGQSALAKQ</sequence>
<dbReference type="Gene3D" id="3.40.50.720">
    <property type="entry name" value="NAD(P)-binding Rossmann-like Domain"/>
    <property type="match status" value="1"/>
</dbReference>
<dbReference type="SUPFAM" id="SSF51735">
    <property type="entry name" value="NAD(P)-binding Rossmann-fold domains"/>
    <property type="match status" value="1"/>
</dbReference>
<gene>
    <name evidence="1" type="ORF">DL764_002558</name>
</gene>
<dbReference type="Proteomes" id="UP000293360">
    <property type="component" value="Unassembled WGS sequence"/>
</dbReference>
<reference evidence="1 2" key="1">
    <citation type="submission" date="2018-06" db="EMBL/GenBank/DDBJ databases">
        <title>Complete Genomes of Monosporascus.</title>
        <authorList>
            <person name="Robinson A.J."/>
            <person name="Natvig D.O."/>
        </authorList>
    </citation>
    <scope>NUCLEOTIDE SEQUENCE [LARGE SCALE GENOMIC DNA]</scope>
    <source>
        <strain evidence="1 2">CBS 110550</strain>
    </source>
</reference>
<dbReference type="PANTHER" id="PTHR14097">
    <property type="entry name" value="OXIDOREDUCTASE HTATIP2"/>
    <property type="match status" value="1"/>
</dbReference>
<dbReference type="OrthoDB" id="3535423at2759"/>
<dbReference type="InterPro" id="IPR036291">
    <property type="entry name" value="NAD(P)-bd_dom_sf"/>
</dbReference>
<protein>
    <recommendedName>
        <fullName evidence="3">NAD(P)-binding domain-containing protein</fullName>
    </recommendedName>
</protein>